<comment type="caution">
    <text evidence="3">The sequence shown here is derived from an EMBL/GenBank/DDBJ whole genome shotgun (WGS) entry which is preliminary data.</text>
</comment>
<evidence type="ECO:0000313" key="3">
    <source>
        <dbReference type="EMBL" id="RGZ51041.1"/>
    </source>
</evidence>
<protein>
    <submittedName>
        <fullName evidence="3">Uncharacterized protein</fullName>
    </submittedName>
</protein>
<evidence type="ECO:0000313" key="4">
    <source>
        <dbReference type="Proteomes" id="UP000283684"/>
    </source>
</evidence>
<dbReference type="Proteomes" id="UP000441711">
    <property type="component" value="Unassembled WGS sequence"/>
</dbReference>
<dbReference type="Proteomes" id="UP000283684">
    <property type="component" value="Unassembled WGS sequence"/>
</dbReference>
<accession>A0A413NR08</accession>
<reference evidence="5 6" key="2">
    <citation type="journal article" date="2019" name="Nat. Med.">
        <title>A library of human gut bacterial isolates paired with longitudinal multiomics data enables mechanistic microbiome research.</title>
        <authorList>
            <person name="Poyet M."/>
            <person name="Groussin M."/>
            <person name="Gibbons S.M."/>
            <person name="Avila-Pacheco J."/>
            <person name="Jiang X."/>
            <person name="Kearney S.M."/>
            <person name="Perrotta A.R."/>
            <person name="Berdy B."/>
            <person name="Zhao S."/>
            <person name="Lieberman T.D."/>
            <person name="Swanson P.K."/>
            <person name="Smith M."/>
            <person name="Roesemann S."/>
            <person name="Alexander J.E."/>
            <person name="Rich S.A."/>
            <person name="Livny J."/>
            <person name="Vlamakis H."/>
            <person name="Clish C."/>
            <person name="Bullock K."/>
            <person name="Deik A."/>
            <person name="Scott J."/>
            <person name="Pierce K.A."/>
            <person name="Xavier R.J."/>
            <person name="Alm E.J."/>
        </authorList>
    </citation>
    <scope>NUCLEOTIDE SEQUENCE [LARGE SCALE GENOMIC DNA]</scope>
    <source>
        <strain evidence="1 6">BIOML-A36</strain>
        <strain evidence="2 5">BIOML-A37</strain>
    </source>
</reference>
<dbReference type="EMBL" id="WCUP01000011">
    <property type="protein sequence ID" value="KAB4108199.1"/>
    <property type="molecule type" value="Genomic_DNA"/>
</dbReference>
<evidence type="ECO:0000313" key="5">
    <source>
        <dbReference type="Proteomes" id="UP000438773"/>
    </source>
</evidence>
<name>A0A413NR08_BACUN</name>
<dbReference type="Proteomes" id="UP000438773">
    <property type="component" value="Unassembled WGS sequence"/>
</dbReference>
<sequence length="165" mass="19139">MGFTTPCFIRKNTPDLRKKLEELGYNHPTDVVEDERFCIATSPVNCNYHIIIKGAFDDTNPYYTWNCAGRIDCGTNEELFLAIAALRDDTDKNQWLVLDHDNIWEAVGCYQYKGDFILCNHDRWYCGTDVAQAHKATVKELQELFSQKIQVPQIEWNINDVINKD</sequence>
<dbReference type="EMBL" id="QSEE01000002">
    <property type="protein sequence ID" value="RGZ51041.1"/>
    <property type="molecule type" value="Genomic_DNA"/>
</dbReference>
<gene>
    <name evidence="3" type="ORF">DW988_04415</name>
    <name evidence="1" type="ORF">GAQ70_16040</name>
    <name evidence="2" type="ORF">GAQ75_17800</name>
</gene>
<evidence type="ECO:0000313" key="1">
    <source>
        <dbReference type="EMBL" id="KAB4108199.1"/>
    </source>
</evidence>
<proteinExistence type="predicted"/>
<dbReference type="EMBL" id="WCUQ01000011">
    <property type="protein sequence ID" value="KAB4122062.1"/>
    <property type="molecule type" value="Genomic_DNA"/>
</dbReference>
<reference evidence="3 4" key="1">
    <citation type="submission" date="2018-08" db="EMBL/GenBank/DDBJ databases">
        <title>A genome reference for cultivated species of the human gut microbiota.</title>
        <authorList>
            <person name="Zou Y."/>
            <person name="Xue W."/>
            <person name="Luo G."/>
        </authorList>
    </citation>
    <scope>NUCLEOTIDE SEQUENCE [LARGE SCALE GENOMIC DNA]</scope>
    <source>
        <strain evidence="3 4">AM50-4</strain>
    </source>
</reference>
<organism evidence="3 4">
    <name type="scientific">Bacteroides uniformis</name>
    <dbReference type="NCBI Taxonomy" id="820"/>
    <lineage>
        <taxon>Bacteria</taxon>
        <taxon>Pseudomonadati</taxon>
        <taxon>Bacteroidota</taxon>
        <taxon>Bacteroidia</taxon>
        <taxon>Bacteroidales</taxon>
        <taxon>Bacteroidaceae</taxon>
        <taxon>Bacteroides</taxon>
    </lineage>
</organism>
<evidence type="ECO:0000313" key="6">
    <source>
        <dbReference type="Proteomes" id="UP000441711"/>
    </source>
</evidence>
<dbReference type="RefSeq" id="WP_117958722.1">
    <property type="nucleotide sequence ID" value="NZ_WCUP01000011.1"/>
</dbReference>
<evidence type="ECO:0000313" key="2">
    <source>
        <dbReference type="EMBL" id="KAB4122062.1"/>
    </source>
</evidence>
<dbReference type="AlphaFoldDB" id="A0A413NR08"/>